<dbReference type="Proteomes" id="UP001324993">
    <property type="component" value="Chromosome"/>
</dbReference>
<evidence type="ECO:0000256" key="2">
    <source>
        <dbReference type="ARBA" id="ARBA00023125"/>
    </source>
</evidence>
<dbReference type="RefSeq" id="WP_319834257.1">
    <property type="nucleotide sequence ID" value="NZ_CP138858.1"/>
</dbReference>
<dbReference type="Pfam" id="PF00392">
    <property type="entry name" value="GntR"/>
    <property type="match status" value="1"/>
</dbReference>
<feature type="domain" description="HTH gntR-type" evidence="4">
    <location>
        <begin position="5"/>
        <end position="73"/>
    </location>
</feature>
<dbReference type="CDD" id="cd07377">
    <property type="entry name" value="WHTH_GntR"/>
    <property type="match status" value="1"/>
</dbReference>
<accession>A0ABZ0RPT4</accession>
<keyword evidence="1" id="KW-0805">Transcription regulation</keyword>
<gene>
    <name evidence="5" type="ORF">SH580_06780</name>
</gene>
<evidence type="ECO:0000256" key="3">
    <source>
        <dbReference type="ARBA" id="ARBA00023163"/>
    </source>
</evidence>
<dbReference type="InterPro" id="IPR036390">
    <property type="entry name" value="WH_DNA-bd_sf"/>
</dbReference>
<keyword evidence="2" id="KW-0238">DNA-binding</keyword>
<dbReference type="SUPFAM" id="SSF46785">
    <property type="entry name" value="Winged helix' DNA-binding domain"/>
    <property type="match status" value="1"/>
</dbReference>
<proteinExistence type="predicted"/>
<name>A0ABZ0RPT4_9BACT</name>
<dbReference type="InterPro" id="IPR046335">
    <property type="entry name" value="LacI/GalR-like_sensor"/>
</dbReference>
<evidence type="ECO:0000259" key="4">
    <source>
        <dbReference type="PROSITE" id="PS50949"/>
    </source>
</evidence>
<dbReference type="InterPro" id="IPR000524">
    <property type="entry name" value="Tscrpt_reg_HTH_GntR"/>
</dbReference>
<evidence type="ECO:0000256" key="1">
    <source>
        <dbReference type="ARBA" id="ARBA00023015"/>
    </source>
</evidence>
<dbReference type="PANTHER" id="PTHR30146">
    <property type="entry name" value="LACI-RELATED TRANSCRIPTIONAL REPRESSOR"/>
    <property type="match status" value="1"/>
</dbReference>
<dbReference type="InterPro" id="IPR028082">
    <property type="entry name" value="Peripla_BP_I"/>
</dbReference>
<evidence type="ECO:0000313" key="6">
    <source>
        <dbReference type="Proteomes" id="UP001324993"/>
    </source>
</evidence>
<dbReference type="PANTHER" id="PTHR30146:SF109">
    <property type="entry name" value="HTH-TYPE TRANSCRIPTIONAL REGULATOR GALS"/>
    <property type="match status" value="1"/>
</dbReference>
<protein>
    <submittedName>
        <fullName evidence="5">GntR family transcriptional regulator</fullName>
    </submittedName>
</protein>
<dbReference type="SUPFAM" id="SSF53822">
    <property type="entry name" value="Periplasmic binding protein-like I"/>
    <property type="match status" value="1"/>
</dbReference>
<dbReference type="Pfam" id="PF13377">
    <property type="entry name" value="Peripla_BP_3"/>
    <property type="match status" value="1"/>
</dbReference>
<dbReference type="EMBL" id="CP138858">
    <property type="protein sequence ID" value="WPJ97413.1"/>
    <property type="molecule type" value="Genomic_DNA"/>
</dbReference>
<keyword evidence="6" id="KW-1185">Reference proteome</keyword>
<dbReference type="PROSITE" id="PS50949">
    <property type="entry name" value="HTH_GNTR"/>
    <property type="match status" value="1"/>
</dbReference>
<evidence type="ECO:0000313" key="5">
    <source>
        <dbReference type="EMBL" id="WPJ97413.1"/>
    </source>
</evidence>
<organism evidence="5 6">
    <name type="scientific">Coraliomargarita algicola</name>
    <dbReference type="NCBI Taxonomy" id="3092156"/>
    <lineage>
        <taxon>Bacteria</taxon>
        <taxon>Pseudomonadati</taxon>
        <taxon>Verrucomicrobiota</taxon>
        <taxon>Opitutia</taxon>
        <taxon>Puniceicoccales</taxon>
        <taxon>Coraliomargaritaceae</taxon>
        <taxon>Coraliomargarita</taxon>
    </lineage>
</organism>
<dbReference type="InterPro" id="IPR036388">
    <property type="entry name" value="WH-like_DNA-bd_sf"/>
</dbReference>
<dbReference type="SMART" id="SM00345">
    <property type="entry name" value="HTH_GNTR"/>
    <property type="match status" value="1"/>
</dbReference>
<dbReference type="PRINTS" id="PR00035">
    <property type="entry name" value="HTHGNTR"/>
</dbReference>
<reference evidence="5 6" key="1">
    <citation type="submission" date="2023-11" db="EMBL/GenBank/DDBJ databases">
        <title>Coraliomargarita sp. nov., isolated from marine algae.</title>
        <authorList>
            <person name="Lee J.K."/>
            <person name="Baek J.H."/>
            <person name="Kim J.M."/>
            <person name="Choi D.G."/>
            <person name="Jeon C.O."/>
        </authorList>
    </citation>
    <scope>NUCLEOTIDE SEQUENCE [LARGE SCALE GENOMIC DNA]</scope>
    <source>
        <strain evidence="5 6">J2-16</strain>
    </source>
</reference>
<dbReference type="Gene3D" id="1.10.10.10">
    <property type="entry name" value="Winged helix-like DNA-binding domain superfamily/Winged helix DNA-binding domain"/>
    <property type="match status" value="1"/>
</dbReference>
<dbReference type="CDD" id="cd06267">
    <property type="entry name" value="PBP1_LacI_sugar_binding-like"/>
    <property type="match status" value="1"/>
</dbReference>
<dbReference type="Gene3D" id="3.40.50.2300">
    <property type="match status" value="2"/>
</dbReference>
<keyword evidence="3" id="KW-0804">Transcription</keyword>
<sequence length="365" mass="40681">MTNAKPLYLQIYDDLRISIRNQSYSPGDLLPSEKSICERYSASRPTVARALKMLSEEKLIERRAGFGTQVLAPEQSSLTAGLLLPQIMETEIFQPIAASIINAGITSELQISSPYELNRPQDRKAVTLSQAEQFIHKKVNGVFFAPLENIPDPQSFNRSVIDRLTSQGIQVVLLDRDIYPWPRQTPYDLIGIDNIEAGYTMANHLLEMGCHQLAFVSQENPAMTVKLRKIGTREALIHNGLSARSLLRIHYDIEQPAEAAKQLLKANVDGILCSNDATAASILRAMFDLGARIPEQIKVCGFDDVKYASLLSIPLTSYKQPCEDIGRIAVETMIHRIQHPESPPHRIALQGNLIARSSTARCRPQ</sequence>